<dbReference type="EMBL" id="DAKRPA010000007">
    <property type="protein sequence ID" value="DBA04585.1"/>
    <property type="molecule type" value="Genomic_DNA"/>
</dbReference>
<keyword evidence="2" id="KW-1185">Reference proteome</keyword>
<reference evidence="1" key="1">
    <citation type="submission" date="2022-11" db="EMBL/GenBank/DDBJ databases">
        <authorList>
            <person name="Morgan W.R."/>
            <person name="Tartar A."/>
        </authorList>
    </citation>
    <scope>NUCLEOTIDE SEQUENCE</scope>
    <source>
        <strain evidence="1">ARSEF 373</strain>
    </source>
</reference>
<evidence type="ECO:0000313" key="2">
    <source>
        <dbReference type="Proteomes" id="UP001146120"/>
    </source>
</evidence>
<reference evidence="1" key="2">
    <citation type="journal article" date="2023" name="Microbiol Resour">
        <title>Decontamination and Annotation of the Draft Genome Sequence of the Oomycete Lagenidium giganteum ARSEF 373.</title>
        <authorList>
            <person name="Morgan W.R."/>
            <person name="Tartar A."/>
        </authorList>
    </citation>
    <scope>NUCLEOTIDE SEQUENCE</scope>
    <source>
        <strain evidence="1">ARSEF 373</strain>
    </source>
</reference>
<sequence>MSTHHQCFDTSGISANQHRCAQFPPIQFSKRGMFNLQDDETWMETTPKSTMAATVATPEQDIDAHVPWSWVRCFSSIFALALLATDIPRTGLGTINYAVLYPRPCCGVMLWSACDKARAPEAKYSRASVCARNVASWKAFLSIPPQVIVYGSWVPLLGYAAAHYVDCGLSHVLFYCLWATSNGLASIEMRNACVFSLFVKLMVRVQATLFQARHGHTLQHVGRVSIRGFVIGLTSAISVFALWRGLEFRDTNIVYFEVLPAASIGHETRTKCETSTEFGFRYELLVLSIGVVL</sequence>
<evidence type="ECO:0000313" key="1">
    <source>
        <dbReference type="EMBL" id="DBA04585.1"/>
    </source>
</evidence>
<gene>
    <name evidence="1" type="ORF">N0F65_011133</name>
</gene>
<proteinExistence type="predicted"/>
<dbReference type="Proteomes" id="UP001146120">
    <property type="component" value="Unassembled WGS sequence"/>
</dbReference>
<accession>A0AAV2ZFF5</accession>
<protein>
    <submittedName>
        <fullName evidence="1">Uncharacterized protein</fullName>
    </submittedName>
</protein>
<dbReference type="AlphaFoldDB" id="A0AAV2ZFF5"/>
<comment type="caution">
    <text evidence="1">The sequence shown here is derived from an EMBL/GenBank/DDBJ whole genome shotgun (WGS) entry which is preliminary data.</text>
</comment>
<feature type="non-terminal residue" evidence="1">
    <location>
        <position position="293"/>
    </location>
</feature>
<organism evidence="1 2">
    <name type="scientific">Lagenidium giganteum</name>
    <dbReference type="NCBI Taxonomy" id="4803"/>
    <lineage>
        <taxon>Eukaryota</taxon>
        <taxon>Sar</taxon>
        <taxon>Stramenopiles</taxon>
        <taxon>Oomycota</taxon>
        <taxon>Peronosporomycetes</taxon>
        <taxon>Pythiales</taxon>
        <taxon>Pythiaceae</taxon>
    </lineage>
</organism>
<name>A0AAV2ZFF5_9STRA</name>